<dbReference type="AlphaFoldDB" id="A0A1B8ZL56"/>
<dbReference type="OrthoDB" id="9814627at2"/>
<reference evidence="2 3" key="1">
    <citation type="submission" date="2016-07" db="EMBL/GenBank/DDBJ databases">
        <authorList>
            <person name="Jeong J.-J."/>
            <person name="Kim D.W."/>
            <person name="Sang M.K."/>
            <person name="Choi I.-G."/>
            <person name="Kim K.D."/>
        </authorList>
    </citation>
    <scope>NUCLEOTIDE SEQUENCE [LARGE SCALE GENOMIC DNA]</scope>
    <source>
        <strain evidence="2 3">UTM-3</strain>
    </source>
</reference>
<accession>A0A1B8ZL56</accession>
<feature type="signal peptide" evidence="1">
    <location>
        <begin position="1"/>
        <end position="20"/>
    </location>
</feature>
<sequence>MRKKIITAYFLFTFFNFLQAQGSTDFNKDVDNINKMFPAAPTANNLMKFEEVPVSYYTGIPDINIPLFNIPTNNSNVNLNIQLKYHPLSAKPEDRASETGLGWSLIAGGTITRTVRGGVPDGRTESTFMSSPPASKYGIYKHDFNPTYKLIFDDMTNWNINEYSFYAGIGKYDSEYDLYQYNFMGQSGRFIIKRNLSGNYVAEKLDRNNLKITSTHDTGGEVQTITITDDKGIQYLFKGMENSSKDVSNIKIGLINNSGNPSGNSGGAPYFSAYHLEKVQDQNNNVLLTFNYEQASEVKYQDPEIKTTRLAKNILYDHVNTTMNPDSQMPGAIETQYVFNTAYTKLLTSISITDKGSVNFTYEKGRSDSNYSNSSELYKLKSVQSNIIGQNTGEYIDKYSFDYDYTSSNYLKPNSPVENLKKLLLKKVTKLNTGNNLNVYTIDYNNLPKTFEKDPWGYYKGDNPADIIQDVVKSITYPTKGKVVFDFGQNIYSHFAGFTQPMEALTGHWVDQNNLFEATGLNVFNSDIKKPFFTLQSPQTVKLNLDLGNLIYSTWEFKVYKKTGENTYSPSVISNFGRSWQSCISTSSFQCPDLNPGPGGELITESFMETEELSPGEYYVSLEGEYGVTHRPISFYFTAQTKERYFNNYITQNGGGIRVNGIKYIDNTGKSAKELIYDYRDIENPQKSSGALVFPPPVFNYSESITYNYHPSLSDANIYYHCDSDTTTNFNIIPSEKTQGSDVGYKYVTIKQVIRDNNNNITDDLGKTVYKFRSPIDFPNPEVFLLEMPILPITNHDYLRGQTIFEKKYDAAGKILSEVNNEYASQVFEKMESVKLKDAYYNNIDPERYKYKTYTAFQGSYPQTILVTPYKHFAKYGITLPTKKTETSYFYRNGVQNSVTTTTNSTYNVNDYPSSTTQVHPGEVSSITSYQYATEKNNQKLINANMIGIPLETKVVEKKNSADAGKITSKSEITYNYPTGIFPDAVNALNVQSNTMENALKYDLYDAKGNLQQYTTKDGASTVIIWGYNGTLPIAKIENAKLSDIDQSYITSIVDASNLDAAAGRNNDETNLLEAFRLFKSSLINSQITTYSYDPLIGVRSITPPSGIREVYIYDESNRLKEIRENNQAGKVLKEFNYHYKN</sequence>
<gene>
    <name evidence="2" type="ORF">BBI01_09185</name>
</gene>
<organism evidence="2 3">
    <name type="scientific">Chryseobacterium artocarpi</name>
    <dbReference type="NCBI Taxonomy" id="1414727"/>
    <lineage>
        <taxon>Bacteria</taxon>
        <taxon>Pseudomonadati</taxon>
        <taxon>Bacteroidota</taxon>
        <taxon>Flavobacteriia</taxon>
        <taxon>Flavobacteriales</taxon>
        <taxon>Weeksellaceae</taxon>
        <taxon>Chryseobacterium group</taxon>
        <taxon>Chryseobacterium</taxon>
    </lineage>
</organism>
<name>A0A1B8ZL56_9FLAO</name>
<dbReference type="Proteomes" id="UP000092651">
    <property type="component" value="Unassembled WGS sequence"/>
</dbReference>
<evidence type="ECO:0000313" key="3">
    <source>
        <dbReference type="Proteomes" id="UP000092651"/>
    </source>
</evidence>
<dbReference type="EMBL" id="MAYH01000023">
    <property type="protein sequence ID" value="OCA72300.1"/>
    <property type="molecule type" value="Genomic_DNA"/>
</dbReference>
<protein>
    <recommendedName>
        <fullName evidence="4">Sugar-binding protein</fullName>
    </recommendedName>
</protein>
<dbReference type="RefSeq" id="WP_065394524.1">
    <property type="nucleotide sequence ID" value="NZ_MAYH01000023.1"/>
</dbReference>
<evidence type="ECO:0008006" key="4">
    <source>
        <dbReference type="Google" id="ProtNLM"/>
    </source>
</evidence>
<keyword evidence="3" id="KW-1185">Reference proteome</keyword>
<evidence type="ECO:0000313" key="2">
    <source>
        <dbReference type="EMBL" id="OCA72300.1"/>
    </source>
</evidence>
<comment type="caution">
    <text evidence="2">The sequence shown here is derived from an EMBL/GenBank/DDBJ whole genome shotgun (WGS) entry which is preliminary data.</text>
</comment>
<proteinExistence type="predicted"/>
<keyword evidence="1" id="KW-0732">Signal</keyword>
<feature type="chain" id="PRO_5008620809" description="Sugar-binding protein" evidence="1">
    <location>
        <begin position="21"/>
        <end position="1142"/>
    </location>
</feature>
<evidence type="ECO:0000256" key="1">
    <source>
        <dbReference type="SAM" id="SignalP"/>
    </source>
</evidence>